<feature type="compositionally biased region" description="Polar residues" evidence="1">
    <location>
        <begin position="419"/>
        <end position="433"/>
    </location>
</feature>
<dbReference type="PANTHER" id="PTHR13992:SF39">
    <property type="entry name" value="SMRTER, ISOFORM G"/>
    <property type="match status" value="1"/>
</dbReference>
<feature type="compositionally biased region" description="Basic and acidic residues" evidence="1">
    <location>
        <begin position="238"/>
        <end position="300"/>
    </location>
</feature>
<feature type="compositionally biased region" description="Low complexity" evidence="1">
    <location>
        <begin position="1862"/>
        <end position="1881"/>
    </location>
</feature>
<feature type="compositionally biased region" description="Basic and acidic residues" evidence="1">
    <location>
        <begin position="164"/>
        <end position="185"/>
    </location>
</feature>
<feature type="compositionally biased region" description="Pro residues" evidence="1">
    <location>
        <begin position="1573"/>
        <end position="1592"/>
    </location>
</feature>
<feature type="compositionally biased region" description="Polar residues" evidence="1">
    <location>
        <begin position="1737"/>
        <end position="1748"/>
    </location>
</feature>
<dbReference type="PRINTS" id="PR01217">
    <property type="entry name" value="PRICHEXTENSN"/>
</dbReference>
<feature type="compositionally biased region" description="Low complexity" evidence="1">
    <location>
        <begin position="1891"/>
        <end position="1907"/>
    </location>
</feature>
<dbReference type="GO" id="GO:0006357">
    <property type="term" value="P:regulation of transcription by RNA polymerase II"/>
    <property type="evidence" value="ECO:0007669"/>
    <property type="project" value="TreeGrafter"/>
</dbReference>
<feature type="compositionally biased region" description="Polar residues" evidence="1">
    <location>
        <begin position="41"/>
        <end position="53"/>
    </location>
</feature>
<dbReference type="Gene3D" id="1.10.10.60">
    <property type="entry name" value="Homeodomain-like"/>
    <property type="match status" value="2"/>
</dbReference>
<organism evidence="3 4">
    <name type="scientific">Immersiella caudata</name>
    <dbReference type="NCBI Taxonomy" id="314043"/>
    <lineage>
        <taxon>Eukaryota</taxon>
        <taxon>Fungi</taxon>
        <taxon>Dikarya</taxon>
        <taxon>Ascomycota</taxon>
        <taxon>Pezizomycotina</taxon>
        <taxon>Sordariomycetes</taxon>
        <taxon>Sordariomycetidae</taxon>
        <taxon>Sordariales</taxon>
        <taxon>Lasiosphaeriaceae</taxon>
        <taxon>Immersiella</taxon>
    </lineage>
</organism>
<feature type="domain" description="SANT" evidence="2">
    <location>
        <begin position="969"/>
        <end position="1016"/>
    </location>
</feature>
<accession>A0AA39WDX6</accession>
<feature type="compositionally biased region" description="Basic and acidic residues" evidence="1">
    <location>
        <begin position="29"/>
        <end position="40"/>
    </location>
</feature>
<feature type="compositionally biased region" description="Basic and acidic residues" evidence="1">
    <location>
        <begin position="2058"/>
        <end position="2104"/>
    </location>
</feature>
<feature type="compositionally biased region" description="Low complexity" evidence="1">
    <location>
        <begin position="1924"/>
        <end position="1934"/>
    </location>
</feature>
<feature type="compositionally biased region" description="Pro residues" evidence="1">
    <location>
        <begin position="1410"/>
        <end position="1422"/>
    </location>
</feature>
<feature type="compositionally biased region" description="Basic and acidic residues" evidence="1">
    <location>
        <begin position="459"/>
        <end position="472"/>
    </location>
</feature>
<feature type="compositionally biased region" description="Pro residues" evidence="1">
    <location>
        <begin position="2046"/>
        <end position="2055"/>
    </location>
</feature>
<feature type="compositionally biased region" description="Basic and acidic residues" evidence="1">
    <location>
        <begin position="665"/>
        <end position="678"/>
    </location>
</feature>
<feature type="compositionally biased region" description="Basic and acidic residues" evidence="1">
    <location>
        <begin position="506"/>
        <end position="518"/>
    </location>
</feature>
<feature type="region of interest" description="Disordered" evidence="1">
    <location>
        <begin position="619"/>
        <end position="701"/>
    </location>
</feature>
<keyword evidence="4" id="KW-1185">Reference proteome</keyword>
<feature type="compositionally biased region" description="Basic and acidic residues" evidence="1">
    <location>
        <begin position="107"/>
        <end position="151"/>
    </location>
</feature>
<dbReference type="PROSITE" id="PS51293">
    <property type="entry name" value="SANT"/>
    <property type="match status" value="1"/>
</dbReference>
<feature type="compositionally biased region" description="Polar residues" evidence="1">
    <location>
        <begin position="1037"/>
        <end position="1048"/>
    </location>
</feature>
<dbReference type="SUPFAM" id="SSF46689">
    <property type="entry name" value="Homeodomain-like"/>
    <property type="match status" value="2"/>
</dbReference>
<feature type="compositionally biased region" description="Basic and acidic residues" evidence="1">
    <location>
        <begin position="1504"/>
        <end position="1549"/>
    </location>
</feature>
<dbReference type="SMART" id="SM00717">
    <property type="entry name" value="SANT"/>
    <property type="match status" value="2"/>
</dbReference>
<evidence type="ECO:0000313" key="4">
    <source>
        <dbReference type="Proteomes" id="UP001175000"/>
    </source>
</evidence>
<feature type="non-terminal residue" evidence="3">
    <location>
        <position position="2104"/>
    </location>
</feature>
<dbReference type="Pfam" id="PF00249">
    <property type="entry name" value="Myb_DNA-binding"/>
    <property type="match status" value="1"/>
</dbReference>
<dbReference type="EMBL" id="JAULSU010000006">
    <property type="protein sequence ID" value="KAK0613629.1"/>
    <property type="molecule type" value="Genomic_DNA"/>
</dbReference>
<gene>
    <name evidence="3" type="ORF">B0T14DRAFT_402024</name>
</gene>
<dbReference type="InterPro" id="IPR001005">
    <property type="entry name" value="SANT/Myb"/>
</dbReference>
<feature type="compositionally biased region" description="Basic residues" evidence="1">
    <location>
        <begin position="1020"/>
        <end position="1035"/>
    </location>
</feature>
<feature type="compositionally biased region" description="Basic and acidic residues" evidence="1">
    <location>
        <begin position="1322"/>
        <end position="1333"/>
    </location>
</feature>
<dbReference type="InterPro" id="IPR017884">
    <property type="entry name" value="SANT_dom"/>
</dbReference>
<evidence type="ECO:0000313" key="3">
    <source>
        <dbReference type="EMBL" id="KAK0613629.1"/>
    </source>
</evidence>
<feature type="compositionally biased region" description="Gly residues" evidence="1">
    <location>
        <begin position="93"/>
        <end position="105"/>
    </location>
</feature>
<proteinExistence type="predicted"/>
<dbReference type="PANTHER" id="PTHR13992">
    <property type="entry name" value="NUCLEAR RECEPTOR CO-REPRESSOR RELATED NCOR"/>
    <property type="match status" value="1"/>
</dbReference>
<protein>
    <recommendedName>
        <fullName evidence="2">SANT domain-containing protein</fullName>
    </recommendedName>
</protein>
<reference evidence="3" key="1">
    <citation type="submission" date="2023-06" db="EMBL/GenBank/DDBJ databases">
        <title>Genome-scale phylogeny and comparative genomics of the fungal order Sordariales.</title>
        <authorList>
            <consortium name="Lawrence Berkeley National Laboratory"/>
            <person name="Hensen N."/>
            <person name="Bonometti L."/>
            <person name="Westerberg I."/>
            <person name="Brannstrom I.O."/>
            <person name="Guillou S."/>
            <person name="Cros-Aarteil S."/>
            <person name="Calhoun S."/>
            <person name="Haridas S."/>
            <person name="Kuo A."/>
            <person name="Mondo S."/>
            <person name="Pangilinan J."/>
            <person name="Riley R."/>
            <person name="Labutti K."/>
            <person name="Andreopoulos B."/>
            <person name="Lipzen A."/>
            <person name="Chen C."/>
            <person name="Yanf M."/>
            <person name="Daum C."/>
            <person name="Ng V."/>
            <person name="Clum A."/>
            <person name="Steindorff A."/>
            <person name="Ohm R."/>
            <person name="Martin F."/>
            <person name="Silar P."/>
            <person name="Natvig D."/>
            <person name="Lalanne C."/>
            <person name="Gautier V."/>
            <person name="Ament-Velasquez S.L."/>
            <person name="Kruys A."/>
            <person name="Hutchinson M.I."/>
            <person name="Powell A.J."/>
            <person name="Barry K."/>
            <person name="Miller A.N."/>
            <person name="Grigoriev I.V."/>
            <person name="Debuchy R."/>
            <person name="Gladieux P."/>
            <person name="Thoren M.H."/>
            <person name="Johannesson H."/>
        </authorList>
    </citation>
    <scope>NUCLEOTIDE SEQUENCE</scope>
    <source>
        <strain evidence="3">CBS 606.72</strain>
    </source>
</reference>
<sequence>RSRYGGRYDTDRRSRSPRGDRSPGPYADKYGDGDRRRQSVDTRANATGFQSNREIFRDSLTGRDPPRAPKALLDSPGGARGGGFTNDFRGGRGRGGGPAGGGGRGRGWRDDSRDRGRDRDTDYRDRPHFRDERSRERDRDWRDRERPEFRNRRQSPQGRGRSPVGRDFRDAPLGVDAERARRGSRDGPLSAGSSSSDPPFGSANFRGGGGFSRGGGRGGRGRGDAWERGGRGRGGNFYDDRDRYLGPRSRSQEGRWGRDQDDRDRRDARYGDSARDVRDERDLRDRDRDLVRPKSDRVSHEPPASTKDVSPPPLAPSAPAFGSVPSRQPSSADIQSLTGKPPPTGPRALTEERPVSAGHAVGSDRPPPTGPAKPVLPDGSPPIPVGPRAQQQKQQQQLFRPESSHSDYLGEFDRRPRSSDAQSDSQLGTTDGQLRSLHTGGSDHFGIKTERGTQSARASIDREPRPHADSDVKMGGMDASEEFSKQRDFDHRDGASTSPTVSKPRARPDDDAQSKDARPATQRPAILAIPVVRIQLPDKRADTPISGRSSDSDTDEDMDDYFEAEISKREAELKKLEDASGGAPTRIAARYANVLHECMLKVLNDPVTVGSLLGGLPEGFSFSRPKPETQGARDTEMAEATDEQPPVPAPREASAIPTVETNDDTEAHTAELQPKVEEMDTEGSGLPPLPTVEQPKGQDEDVDMHDAAEAQDSLGPLQRSVPVSGVSLGGEGLGIFPHAFDHPHSAGTSPSAMDEDSEDRTEDDASIYGSMEAVREYSATPPTEELPVFNCKPWFESKRVKKLAKQSPELGSFILGHINEQLTSVHNEQEALREEYKTKYDNYLRFTLSDDPAAVKVRDSWAASGAPALNAGKATQAAEAKPEGGRSRRFATDLDYHEVLERSRLEHLAKIESAARAQKEKYRTEKEAAIPEMLWTDEEKERELYYDTAGLLPLEKLVATWQVVPWHVNFTEEEAEKFEKAYLENPKQWGKIAKELPNRDFGACIQYYYAMKRELNLKEKLRKQPKKRKKGRGKQRSSALVSELGNTENDTEETPQENGDGSERTRRPRRAAAPTWGYEVTPNADSDGTTPAATPGRRRAGAGAAAAAAASETKGDSGAEKVDGRKSRKRGQLKADKEAKAAKPAQALAPTPAAGTGKGNRSRSNSRAQGPEWTPEASVDMVGRPPVQFNAPPGGMQPPTLPAQQQPLASPDRAPPPMASALADVMAPPSLSLRPEPPQPLPSVPTFDIGPSAGPERIRTPQQASSYWSVSESTDFPALLKSFGTDWSAIAAHMQTKTAVMNYFVRQKEGGKPEWDAIATEADAKKARGEKRPPPPTPSTGPRKRYDVPPTHRNLQPAEPEDAPKTEPTSSQPFARFQVPIAQAAPVSHTLAPAQAPLPISTPITSPGPSTQPLPLSGPPVPQAISPTHPLRPAAPTPPFPYQEKEREPVPAPPPITQAPPQPVRMSQKPPPSPAVPPVPESVPRPAGWTADAEHHHSLQPQPRENRELRDVRERQVRPEISPREPLRPSVERAPVRPKQEPEAVHHADAYQAFPPQRAVQPRGEPIPLARQPEPPRTVAPAPQPFAQPVPPQQVRSVMGESMPAHPAHPQQAPNVERPMTAIQRPLATTMPEQYVPSPISAQPTPTTLAPPPVAPRQAEPRKTSSLMALLNDDPPAPAAPKRVADVSSGIKTSSTPPPQVRPPQPPTSAPTPQRREAEYPYGRPPQSAIPPLKPYHTQSPQPQQMSAPRSAMPMDPSGPAADRDYYGRQHPFQSQHQASASNSPQSHQAHHYSQSAQHPQHAPQHAPQQHPQSAQLAYQSQQQYQGYPAQQAHAASPTPQYASHPSMSGRREPQSSRDPWPQTQQPSAATLQQQQQQQQQQPPPPPPPQQQQHPQQPPHQQHSQTAWPPQHQGPPKTQPPLTQSAWAAQHAQHAPPPKPQVSTSMQPQQHSWPPSAGPQQPHPLSLREPRSSTGYGPHDSQSPTAGMVQHGHHNSLGGSRYAAPPDTRRVEGPPPGAPYGRYNTPGPGQREPVRSYTPVSSYNPHGPPPQPYPGPDVMRDAQLRENQLRENQLRENQLRESQMRDAHMREAQLREMGRDPRDQ</sequence>
<comment type="caution">
    <text evidence="3">The sequence shown here is derived from an EMBL/GenBank/DDBJ whole genome shotgun (WGS) entry which is preliminary data.</text>
</comment>
<feature type="compositionally biased region" description="Polar residues" evidence="1">
    <location>
        <begin position="325"/>
        <end position="338"/>
    </location>
</feature>
<feature type="region of interest" description="Disordered" evidence="1">
    <location>
        <begin position="1019"/>
        <end position="1266"/>
    </location>
</feature>
<feature type="non-terminal residue" evidence="3">
    <location>
        <position position="1"/>
    </location>
</feature>
<feature type="compositionally biased region" description="Polar residues" evidence="1">
    <location>
        <begin position="1972"/>
        <end position="1985"/>
    </location>
</feature>
<evidence type="ECO:0000259" key="2">
    <source>
        <dbReference type="PROSITE" id="PS51293"/>
    </source>
</evidence>
<feature type="compositionally biased region" description="Polar residues" evidence="1">
    <location>
        <begin position="1772"/>
        <end position="1783"/>
    </location>
</feature>
<dbReference type="InterPro" id="IPR051571">
    <property type="entry name" value="N-CoR_corepressor"/>
</dbReference>
<feature type="compositionally biased region" description="Low complexity" evidence="1">
    <location>
        <begin position="1604"/>
        <end position="1614"/>
    </location>
</feature>
<feature type="compositionally biased region" description="Low complexity" evidence="1">
    <location>
        <begin position="1784"/>
        <end position="1836"/>
    </location>
</feature>
<feature type="compositionally biased region" description="Pro residues" evidence="1">
    <location>
        <begin position="1450"/>
        <end position="1483"/>
    </location>
</feature>
<feature type="region of interest" description="Disordered" evidence="1">
    <location>
        <begin position="1310"/>
        <end position="2104"/>
    </location>
</feature>
<dbReference type="InterPro" id="IPR009057">
    <property type="entry name" value="Homeodomain-like_sf"/>
</dbReference>
<dbReference type="Proteomes" id="UP001175000">
    <property type="component" value="Unassembled WGS sequence"/>
</dbReference>
<feature type="compositionally biased region" description="Basic and acidic residues" evidence="1">
    <location>
        <begin position="221"/>
        <end position="230"/>
    </location>
</feature>
<dbReference type="CDD" id="cd00167">
    <property type="entry name" value="SANT"/>
    <property type="match status" value="1"/>
</dbReference>
<feature type="region of interest" description="Disordered" evidence="1">
    <location>
        <begin position="741"/>
        <end position="761"/>
    </location>
</feature>
<evidence type="ECO:0000256" key="1">
    <source>
        <dbReference type="SAM" id="MobiDB-lite"/>
    </source>
</evidence>
<feature type="compositionally biased region" description="Gly residues" evidence="1">
    <location>
        <begin position="206"/>
        <end position="218"/>
    </location>
</feature>
<feature type="compositionally biased region" description="Low complexity" evidence="1">
    <location>
        <begin position="1088"/>
        <end position="1110"/>
    </location>
</feature>
<feature type="compositionally biased region" description="Low complexity" evidence="1">
    <location>
        <begin position="1142"/>
        <end position="1154"/>
    </location>
</feature>
<feature type="region of interest" description="Disordered" evidence="1">
    <location>
        <begin position="1"/>
        <end position="560"/>
    </location>
</feature>
<feature type="compositionally biased region" description="Polar residues" evidence="1">
    <location>
        <begin position="1942"/>
        <end position="1953"/>
    </location>
</feature>
<feature type="compositionally biased region" description="Basic and acidic residues" evidence="1">
    <location>
        <begin position="1113"/>
        <end position="1125"/>
    </location>
</feature>
<feature type="compositionally biased region" description="Basic and acidic residues" evidence="1">
    <location>
        <begin position="482"/>
        <end position="494"/>
    </location>
</feature>
<feature type="compositionally biased region" description="Basic and acidic residues" evidence="1">
    <location>
        <begin position="625"/>
        <end position="636"/>
    </location>
</feature>
<name>A0AA39WDX6_9PEZI</name>
<feature type="compositionally biased region" description="Basic and acidic residues" evidence="1">
    <location>
        <begin position="1"/>
        <end position="21"/>
    </location>
</feature>
<feature type="compositionally biased region" description="Basic and acidic residues" evidence="1">
    <location>
        <begin position="54"/>
        <end position="67"/>
    </location>
</feature>
<feature type="compositionally biased region" description="Low complexity" evidence="1">
    <location>
        <begin position="1397"/>
        <end position="1409"/>
    </location>
</feature>
<feature type="compositionally biased region" description="Pro residues" evidence="1">
    <location>
        <begin position="1696"/>
        <end position="1710"/>
    </location>
</feature>
<dbReference type="GO" id="GO:0034967">
    <property type="term" value="C:Set3 complex"/>
    <property type="evidence" value="ECO:0007669"/>
    <property type="project" value="TreeGrafter"/>
</dbReference>
<feature type="compositionally biased region" description="Polar residues" evidence="1">
    <location>
        <begin position="1838"/>
        <end position="1847"/>
    </location>
</feature>